<protein>
    <recommendedName>
        <fullName evidence="3">Cleavage and polyadenylation specificity factor subunit 6</fullName>
    </recommendedName>
</protein>
<keyword evidence="10" id="KW-1185">Reference proteome</keyword>
<evidence type="ECO:0000256" key="2">
    <source>
        <dbReference type="ARBA" id="ARBA00006265"/>
    </source>
</evidence>
<evidence type="ECO:0000256" key="7">
    <source>
        <dbReference type="SAM" id="MobiDB-lite"/>
    </source>
</evidence>
<feature type="region of interest" description="Disordered" evidence="7">
    <location>
        <begin position="153"/>
        <end position="201"/>
    </location>
</feature>
<dbReference type="EMBL" id="QNGE01000307">
    <property type="protein sequence ID" value="KAA3680977.1"/>
    <property type="molecule type" value="Genomic_DNA"/>
</dbReference>
<comment type="similarity">
    <text evidence="2">Belongs to the RRM CPSF6/7 family.</text>
</comment>
<evidence type="ECO:0000313" key="9">
    <source>
        <dbReference type="EMBL" id="KAA3680977.1"/>
    </source>
</evidence>
<dbReference type="Pfam" id="PF00076">
    <property type="entry name" value="RRM_1"/>
    <property type="match status" value="1"/>
</dbReference>
<evidence type="ECO:0000256" key="6">
    <source>
        <dbReference type="PROSITE-ProRule" id="PRU00176"/>
    </source>
</evidence>
<feature type="domain" description="RRM" evidence="8">
    <location>
        <begin position="66"/>
        <end position="146"/>
    </location>
</feature>
<dbReference type="Pfam" id="PF25524">
    <property type="entry name" value="RSLD_CPSF6"/>
    <property type="match status" value="1"/>
</dbReference>
<dbReference type="SMART" id="SM00360">
    <property type="entry name" value="RRM"/>
    <property type="match status" value="1"/>
</dbReference>
<sequence>MAGEGGAEIDLYDNIDEDFVQECSDLTELYDDVIAPSTSEAAITAPSVVLSKPSLNNLGLHNGRRIATYVGNLTWWTTDQDLLEAANKLGINDVIEIKFHENRQNGQSKGFCAMVFGSEQSVRVAMDKMPKTEIHGQKPVVTHCTKQNLSVFEKASGGDSQQTSRARSDESSGKSSGLSAGSVNSSTSRAPPLMATPTMPASLGFSLRNNSSLMGQATPNLRQMAGALPNTLQQALATQTLQAGLSGGGHMGQLTLNLPTVSGVLMTPSIPPPPLPGNTSSLLPTAFNLPNTISTSLTSGTAQVNHNFFSQAIHAQGALPTPVPAPASLLSLNTSNSQASVRSQFDNYGRPVIHTYTPSSTGKLSESDFEDILQRNKTVSSSAINRAVQDAAGGDYASAIETLVTAISLIKQSKIASDDRCRILINSLQDTLHGIESKSYGTNNPGIQLIKEDPYQLSKKAVVDAAVVRTVIVAAMTGWTNIAAAMPLVVEDIATEEIGLALVIAMIVVDILEIEQLGVILVTMAHSPQCRCPVERACLPVFPFLQLAILDKGTAAVVQLPAPTVIVILVIGTDSSFLRFVSLFR</sequence>
<evidence type="ECO:0000259" key="8">
    <source>
        <dbReference type="PROSITE" id="PS50102"/>
    </source>
</evidence>
<dbReference type="InterPro" id="IPR034769">
    <property type="entry name" value="CPSF6_RRM"/>
</dbReference>
<dbReference type="InterPro" id="IPR000504">
    <property type="entry name" value="RRM_dom"/>
</dbReference>
<dbReference type="GO" id="GO:0005634">
    <property type="term" value="C:nucleus"/>
    <property type="evidence" value="ECO:0007669"/>
    <property type="project" value="UniProtKB-SubCell"/>
</dbReference>
<dbReference type="PANTHER" id="PTHR23204">
    <property type="entry name" value="CLEAVAGE AND POLYADENYLATION SPECIFIC FACTOR"/>
    <property type="match status" value="1"/>
</dbReference>
<comment type="subcellular location">
    <subcellularLocation>
        <location evidence="1">Nucleus</location>
    </subcellularLocation>
</comment>
<dbReference type="InterPro" id="IPR034772">
    <property type="entry name" value="CPSF6/7"/>
</dbReference>
<dbReference type="Proteomes" id="UP000324629">
    <property type="component" value="Unassembled WGS sequence"/>
</dbReference>
<proteinExistence type="inferred from homology"/>
<organism evidence="9 10">
    <name type="scientific">Paragonimus westermani</name>
    <dbReference type="NCBI Taxonomy" id="34504"/>
    <lineage>
        <taxon>Eukaryota</taxon>
        <taxon>Metazoa</taxon>
        <taxon>Spiralia</taxon>
        <taxon>Lophotrochozoa</taxon>
        <taxon>Platyhelminthes</taxon>
        <taxon>Trematoda</taxon>
        <taxon>Digenea</taxon>
        <taxon>Plagiorchiida</taxon>
        <taxon>Troglotremata</taxon>
        <taxon>Troglotrematidae</taxon>
        <taxon>Paragonimus</taxon>
    </lineage>
</organism>
<reference evidence="9 10" key="1">
    <citation type="journal article" date="2019" name="Gigascience">
        <title>Whole-genome sequence of the oriental lung fluke Paragonimus westermani.</title>
        <authorList>
            <person name="Oey H."/>
            <person name="Zakrzewski M."/>
            <person name="Narain K."/>
            <person name="Devi K.R."/>
            <person name="Agatsuma T."/>
            <person name="Nawaratna S."/>
            <person name="Gobert G.N."/>
            <person name="Jones M.K."/>
            <person name="Ragan M.A."/>
            <person name="McManus D.P."/>
            <person name="Krause L."/>
        </authorList>
    </citation>
    <scope>NUCLEOTIDE SEQUENCE [LARGE SCALE GENOMIC DNA]</scope>
    <source>
        <strain evidence="9 10">IND2009</strain>
    </source>
</reference>
<dbReference type="Gene3D" id="3.30.70.330">
    <property type="match status" value="1"/>
</dbReference>
<dbReference type="CDD" id="cd12643">
    <property type="entry name" value="RRM_CFIm68"/>
    <property type="match status" value="1"/>
</dbReference>
<dbReference type="InterPro" id="IPR057951">
    <property type="entry name" value="CPSF6/7_RSLD_N"/>
</dbReference>
<comment type="caution">
    <text evidence="9">The sequence shown here is derived from an EMBL/GenBank/DDBJ whole genome shotgun (WGS) entry which is preliminary data.</text>
</comment>
<keyword evidence="5" id="KW-0539">Nucleus</keyword>
<evidence type="ECO:0000256" key="5">
    <source>
        <dbReference type="ARBA" id="ARBA00023242"/>
    </source>
</evidence>
<dbReference type="SUPFAM" id="SSF54928">
    <property type="entry name" value="RNA-binding domain, RBD"/>
    <property type="match status" value="1"/>
</dbReference>
<feature type="compositionally biased region" description="Low complexity" evidence="7">
    <location>
        <begin position="173"/>
        <end position="201"/>
    </location>
</feature>
<keyword evidence="4" id="KW-0507">mRNA processing</keyword>
<dbReference type="GO" id="GO:0006397">
    <property type="term" value="P:mRNA processing"/>
    <property type="evidence" value="ECO:0007669"/>
    <property type="project" value="UniProtKB-KW"/>
</dbReference>
<keyword evidence="6" id="KW-0694">RNA-binding</keyword>
<dbReference type="GO" id="GO:0003723">
    <property type="term" value="F:RNA binding"/>
    <property type="evidence" value="ECO:0007669"/>
    <property type="project" value="UniProtKB-UniRule"/>
</dbReference>
<evidence type="ECO:0000256" key="3">
    <source>
        <dbReference type="ARBA" id="ARBA00016259"/>
    </source>
</evidence>
<dbReference type="InterPro" id="IPR035979">
    <property type="entry name" value="RBD_domain_sf"/>
</dbReference>
<evidence type="ECO:0000256" key="4">
    <source>
        <dbReference type="ARBA" id="ARBA00022664"/>
    </source>
</evidence>
<dbReference type="InterPro" id="IPR012677">
    <property type="entry name" value="Nucleotide-bd_a/b_plait_sf"/>
</dbReference>
<evidence type="ECO:0000256" key="1">
    <source>
        <dbReference type="ARBA" id="ARBA00004123"/>
    </source>
</evidence>
<dbReference type="PROSITE" id="PS50102">
    <property type="entry name" value="RRM"/>
    <property type="match status" value="1"/>
</dbReference>
<dbReference type="AlphaFoldDB" id="A0A5J4NZ24"/>
<accession>A0A5J4NZ24</accession>
<evidence type="ECO:0000313" key="10">
    <source>
        <dbReference type="Proteomes" id="UP000324629"/>
    </source>
</evidence>
<name>A0A5J4NZ24_9TREM</name>
<gene>
    <name evidence="9" type="ORF">DEA37_0004503</name>
</gene>